<evidence type="ECO:0000313" key="2">
    <source>
        <dbReference type="EMBL" id="KAK2705657.1"/>
    </source>
</evidence>
<comment type="caution">
    <text evidence="2">The sequence shown here is derived from an EMBL/GenBank/DDBJ whole genome shotgun (WGS) entry which is preliminary data.</text>
</comment>
<protein>
    <submittedName>
        <fullName evidence="2">Uncharacterized protein</fullName>
    </submittedName>
</protein>
<name>A0AA88KVY1_ARTSF</name>
<organism evidence="2 3">
    <name type="scientific">Artemia franciscana</name>
    <name type="common">Brine shrimp</name>
    <name type="synonym">Artemia sanfranciscana</name>
    <dbReference type="NCBI Taxonomy" id="6661"/>
    <lineage>
        <taxon>Eukaryota</taxon>
        <taxon>Metazoa</taxon>
        <taxon>Ecdysozoa</taxon>
        <taxon>Arthropoda</taxon>
        <taxon>Crustacea</taxon>
        <taxon>Branchiopoda</taxon>
        <taxon>Anostraca</taxon>
        <taxon>Artemiidae</taxon>
        <taxon>Artemia</taxon>
    </lineage>
</organism>
<keyword evidence="3" id="KW-1185">Reference proteome</keyword>
<evidence type="ECO:0000256" key="1">
    <source>
        <dbReference type="SAM" id="MobiDB-lite"/>
    </source>
</evidence>
<feature type="region of interest" description="Disordered" evidence="1">
    <location>
        <begin position="1"/>
        <end position="22"/>
    </location>
</feature>
<sequence length="127" mass="13600">MESPSKGEQVAKTEFATPRSSAPSLLSSLLYAPRTGLSAGMDMVMSLPGAFGQGPGILYSGATNAMNVTCEMIKTRIPSLPFGSDWTGSDHEEDSLSLDLDENHFAAPEVNPLCNYCLYYDLACRQG</sequence>
<evidence type="ECO:0000313" key="3">
    <source>
        <dbReference type="Proteomes" id="UP001187531"/>
    </source>
</evidence>
<dbReference type="Proteomes" id="UP001187531">
    <property type="component" value="Unassembled WGS sequence"/>
</dbReference>
<accession>A0AA88KVY1</accession>
<dbReference type="EMBL" id="JAVRJZ010000020">
    <property type="protein sequence ID" value="KAK2705657.1"/>
    <property type="molecule type" value="Genomic_DNA"/>
</dbReference>
<proteinExistence type="predicted"/>
<dbReference type="AlphaFoldDB" id="A0AA88KVY1"/>
<gene>
    <name evidence="2" type="ORF">QYM36_015884</name>
</gene>
<reference evidence="2" key="1">
    <citation type="submission" date="2023-07" db="EMBL/GenBank/DDBJ databases">
        <title>Chromosome-level genome assembly of Artemia franciscana.</title>
        <authorList>
            <person name="Jo E."/>
        </authorList>
    </citation>
    <scope>NUCLEOTIDE SEQUENCE</scope>
    <source>
        <tissue evidence="2">Whole body</tissue>
    </source>
</reference>